<protein>
    <recommendedName>
        <fullName evidence="3">Gfo/Idh/MocA-like oxidoreductase C-terminal domain-containing protein</fullName>
    </recommendedName>
</protein>
<dbReference type="EMBL" id="CP019606">
    <property type="protein sequence ID" value="AQP48815.1"/>
    <property type="molecule type" value="Genomic_DNA"/>
</dbReference>
<dbReference type="AlphaFoldDB" id="A0A1Q2CRW7"/>
<dbReference type="Gene3D" id="3.30.360.10">
    <property type="entry name" value="Dihydrodipicolinate Reductase, domain 2"/>
    <property type="match status" value="1"/>
</dbReference>
<proteinExistence type="predicted"/>
<organism evidence="1 2">
    <name type="scientific">Tessaracoccus aquimaris</name>
    <dbReference type="NCBI Taxonomy" id="1332264"/>
    <lineage>
        <taxon>Bacteria</taxon>
        <taxon>Bacillati</taxon>
        <taxon>Actinomycetota</taxon>
        <taxon>Actinomycetes</taxon>
        <taxon>Propionibacteriales</taxon>
        <taxon>Propionibacteriaceae</taxon>
        <taxon>Tessaracoccus</taxon>
    </lineage>
</organism>
<dbReference type="Proteomes" id="UP000188145">
    <property type="component" value="Chromosome"/>
</dbReference>
<evidence type="ECO:0008006" key="3">
    <source>
        <dbReference type="Google" id="ProtNLM"/>
    </source>
</evidence>
<evidence type="ECO:0000313" key="1">
    <source>
        <dbReference type="EMBL" id="AQP48815.1"/>
    </source>
</evidence>
<sequence>MKEHDPAVAAAKTLLADVTPREVRVEVLHPADGAQLQFAHLEAASDDVDAATLAALTGRSQRSIDESVPTGDDTLRKLWTNVLLGSIVHDIALTRHLGLGLADVIHARRVGDEFPGSVFAAGTTGNGVAWNLGWHFIADYPEYRETITVHHDKGTIELRFATPYVLNAPTVLRVSTGDDQLISQVSEQTWPQEEAFERELRSLLTLASGGTPDGSSIRAARQDLASAQALWRACATSAGIDAETGSAATHA</sequence>
<accession>A0A1Q2CRW7</accession>
<dbReference type="RefSeq" id="WP_077687165.1">
    <property type="nucleotide sequence ID" value="NZ_CP019606.1"/>
</dbReference>
<evidence type="ECO:0000313" key="2">
    <source>
        <dbReference type="Proteomes" id="UP000188145"/>
    </source>
</evidence>
<keyword evidence="2" id="KW-1185">Reference proteome</keyword>
<dbReference type="KEGG" id="tes:BW730_16215"/>
<dbReference type="OrthoDB" id="3251785at2"/>
<reference evidence="2" key="1">
    <citation type="submission" date="2017-02" db="EMBL/GenBank/DDBJ databases">
        <title>Tessaracoccus aquaemaris sp. nov., isolated from the intestine of a Korean rockfish, Sebastes schlegelii, in a marine aquaculture pond.</title>
        <authorList>
            <person name="Tak E.J."/>
            <person name="Bae J.-W."/>
        </authorList>
    </citation>
    <scope>NUCLEOTIDE SEQUENCE [LARGE SCALE GENOMIC DNA]</scope>
    <source>
        <strain evidence="2">NSG39</strain>
    </source>
</reference>
<name>A0A1Q2CRW7_9ACTN</name>
<dbReference type="STRING" id="1332264.BW730_16215"/>
<gene>
    <name evidence="1" type="ORF">BW730_16215</name>
</gene>